<keyword evidence="3" id="KW-1185">Reference proteome</keyword>
<dbReference type="AlphaFoldDB" id="A0A453HBM5"/>
<reference evidence="2" key="5">
    <citation type="journal article" date="2021" name="G3 (Bethesda)">
        <title>Aegilops tauschii genome assembly Aet v5.0 features greater sequence contiguity and improved annotation.</title>
        <authorList>
            <person name="Wang L."/>
            <person name="Zhu T."/>
            <person name="Rodriguez J.C."/>
            <person name="Deal K.R."/>
            <person name="Dubcovsky J."/>
            <person name="McGuire P.E."/>
            <person name="Lux T."/>
            <person name="Spannagl M."/>
            <person name="Mayer K.F.X."/>
            <person name="Baldrich P."/>
            <person name="Meyers B.C."/>
            <person name="Huo N."/>
            <person name="Gu Y.Q."/>
            <person name="Zhou H."/>
            <person name="Devos K.M."/>
            <person name="Bennetzen J.L."/>
            <person name="Unver T."/>
            <person name="Budak H."/>
            <person name="Gulick P.J."/>
            <person name="Galiba G."/>
            <person name="Kalapos B."/>
            <person name="Nelson D.R."/>
            <person name="Li P."/>
            <person name="You F.M."/>
            <person name="Luo M.C."/>
            <person name="Dvorak J."/>
        </authorList>
    </citation>
    <scope>NUCLEOTIDE SEQUENCE [LARGE SCALE GENOMIC DNA]</scope>
    <source>
        <strain evidence="2">cv. AL8/78</strain>
    </source>
</reference>
<dbReference type="EnsemblPlants" id="AET4Gv20131000.4">
    <property type="protein sequence ID" value="AET4Gv20131000.4"/>
    <property type="gene ID" value="AET4Gv20131000"/>
</dbReference>
<feature type="region of interest" description="Disordered" evidence="1">
    <location>
        <begin position="72"/>
        <end position="115"/>
    </location>
</feature>
<dbReference type="Proteomes" id="UP000015105">
    <property type="component" value="Chromosome 4D"/>
</dbReference>
<accession>A0A453HBM5</accession>
<feature type="compositionally biased region" description="Polar residues" evidence="1">
    <location>
        <begin position="93"/>
        <end position="103"/>
    </location>
</feature>
<protein>
    <submittedName>
        <fullName evidence="2">Uncharacterized protein</fullName>
    </submittedName>
</protein>
<reference evidence="2" key="4">
    <citation type="submission" date="2019-03" db="UniProtKB">
        <authorList>
            <consortium name="EnsemblPlants"/>
        </authorList>
    </citation>
    <scope>IDENTIFICATION</scope>
</reference>
<reference evidence="3" key="1">
    <citation type="journal article" date="2014" name="Science">
        <title>Ancient hybridizations among the ancestral genomes of bread wheat.</title>
        <authorList>
            <consortium name="International Wheat Genome Sequencing Consortium,"/>
            <person name="Marcussen T."/>
            <person name="Sandve S.R."/>
            <person name="Heier L."/>
            <person name="Spannagl M."/>
            <person name="Pfeifer M."/>
            <person name="Jakobsen K.S."/>
            <person name="Wulff B.B."/>
            <person name="Steuernagel B."/>
            <person name="Mayer K.F."/>
            <person name="Olsen O.A."/>
        </authorList>
    </citation>
    <scope>NUCLEOTIDE SEQUENCE [LARGE SCALE GENOMIC DNA]</scope>
    <source>
        <strain evidence="3">cv. AL8/78</strain>
    </source>
</reference>
<sequence>MRLPCPHSPPSNDPQAPGWVKSLQFMGGLMAYRSQLEISKKNLKCNPVFQPWKKWLHIIQKIIASPMVMAPPRRAAAASQPRKLTVDPLPTMMMTQTQPSRQGLMSKKSAGADYR</sequence>
<evidence type="ECO:0000313" key="3">
    <source>
        <dbReference type="Proteomes" id="UP000015105"/>
    </source>
</evidence>
<reference evidence="3" key="2">
    <citation type="journal article" date="2017" name="Nat. Plants">
        <title>The Aegilops tauschii genome reveals multiple impacts of transposons.</title>
        <authorList>
            <person name="Zhao G."/>
            <person name="Zou C."/>
            <person name="Li K."/>
            <person name="Wang K."/>
            <person name="Li T."/>
            <person name="Gao L."/>
            <person name="Zhang X."/>
            <person name="Wang H."/>
            <person name="Yang Z."/>
            <person name="Liu X."/>
            <person name="Jiang W."/>
            <person name="Mao L."/>
            <person name="Kong X."/>
            <person name="Jiao Y."/>
            <person name="Jia J."/>
        </authorList>
    </citation>
    <scope>NUCLEOTIDE SEQUENCE [LARGE SCALE GENOMIC DNA]</scope>
    <source>
        <strain evidence="3">cv. AL8/78</strain>
    </source>
</reference>
<evidence type="ECO:0000256" key="1">
    <source>
        <dbReference type="SAM" id="MobiDB-lite"/>
    </source>
</evidence>
<dbReference type="Gramene" id="AET4Gv20131000.4">
    <property type="protein sequence ID" value="AET4Gv20131000.4"/>
    <property type="gene ID" value="AET4Gv20131000"/>
</dbReference>
<proteinExistence type="predicted"/>
<organism evidence="2 3">
    <name type="scientific">Aegilops tauschii subsp. strangulata</name>
    <name type="common">Goatgrass</name>
    <dbReference type="NCBI Taxonomy" id="200361"/>
    <lineage>
        <taxon>Eukaryota</taxon>
        <taxon>Viridiplantae</taxon>
        <taxon>Streptophyta</taxon>
        <taxon>Embryophyta</taxon>
        <taxon>Tracheophyta</taxon>
        <taxon>Spermatophyta</taxon>
        <taxon>Magnoliopsida</taxon>
        <taxon>Liliopsida</taxon>
        <taxon>Poales</taxon>
        <taxon>Poaceae</taxon>
        <taxon>BOP clade</taxon>
        <taxon>Pooideae</taxon>
        <taxon>Triticodae</taxon>
        <taxon>Triticeae</taxon>
        <taxon>Triticinae</taxon>
        <taxon>Aegilops</taxon>
    </lineage>
</organism>
<name>A0A453HBM5_AEGTS</name>
<reference evidence="2" key="3">
    <citation type="journal article" date="2017" name="Nature">
        <title>Genome sequence of the progenitor of the wheat D genome Aegilops tauschii.</title>
        <authorList>
            <person name="Luo M.C."/>
            <person name="Gu Y.Q."/>
            <person name="Puiu D."/>
            <person name="Wang H."/>
            <person name="Twardziok S.O."/>
            <person name="Deal K.R."/>
            <person name="Huo N."/>
            <person name="Zhu T."/>
            <person name="Wang L."/>
            <person name="Wang Y."/>
            <person name="McGuire P.E."/>
            <person name="Liu S."/>
            <person name="Long H."/>
            <person name="Ramasamy R.K."/>
            <person name="Rodriguez J.C."/>
            <person name="Van S.L."/>
            <person name="Yuan L."/>
            <person name="Wang Z."/>
            <person name="Xia Z."/>
            <person name="Xiao L."/>
            <person name="Anderson O.D."/>
            <person name="Ouyang S."/>
            <person name="Liang Y."/>
            <person name="Zimin A.V."/>
            <person name="Pertea G."/>
            <person name="Qi P."/>
            <person name="Bennetzen J.L."/>
            <person name="Dai X."/>
            <person name="Dawson M.W."/>
            <person name="Muller H.G."/>
            <person name="Kugler K."/>
            <person name="Rivarola-Duarte L."/>
            <person name="Spannagl M."/>
            <person name="Mayer K.F.X."/>
            <person name="Lu F.H."/>
            <person name="Bevan M.W."/>
            <person name="Leroy P."/>
            <person name="Li P."/>
            <person name="You F.M."/>
            <person name="Sun Q."/>
            <person name="Liu Z."/>
            <person name="Lyons E."/>
            <person name="Wicker T."/>
            <person name="Salzberg S.L."/>
            <person name="Devos K.M."/>
            <person name="Dvorak J."/>
        </authorList>
    </citation>
    <scope>NUCLEOTIDE SEQUENCE [LARGE SCALE GENOMIC DNA]</scope>
    <source>
        <strain evidence="2">cv. AL8/78</strain>
    </source>
</reference>
<evidence type="ECO:0000313" key="2">
    <source>
        <dbReference type="EnsemblPlants" id="AET4Gv20131000.4"/>
    </source>
</evidence>